<protein>
    <submittedName>
        <fullName evidence="1">Uncharacterized protein</fullName>
    </submittedName>
</protein>
<keyword evidence="2" id="KW-1185">Reference proteome</keyword>
<evidence type="ECO:0000313" key="2">
    <source>
        <dbReference type="Proteomes" id="UP001470230"/>
    </source>
</evidence>
<accession>A0ABR2JQA7</accession>
<name>A0ABR2JQA7_9EUKA</name>
<gene>
    <name evidence="1" type="ORF">M9Y10_003503</name>
</gene>
<dbReference type="EMBL" id="JAPFFF010000010">
    <property type="protein sequence ID" value="KAK8880813.1"/>
    <property type="molecule type" value="Genomic_DNA"/>
</dbReference>
<reference evidence="1 2" key="1">
    <citation type="submission" date="2024-04" db="EMBL/GenBank/DDBJ databases">
        <title>Tritrichomonas musculus Genome.</title>
        <authorList>
            <person name="Alves-Ferreira E."/>
            <person name="Grigg M."/>
            <person name="Lorenzi H."/>
            <person name="Galac M."/>
        </authorList>
    </citation>
    <scope>NUCLEOTIDE SEQUENCE [LARGE SCALE GENOMIC DNA]</scope>
    <source>
        <strain evidence="1 2">EAF2021</strain>
    </source>
</reference>
<comment type="caution">
    <text evidence="1">The sequence shown here is derived from an EMBL/GenBank/DDBJ whole genome shotgun (WGS) entry which is preliminary data.</text>
</comment>
<sequence length="111" mass="12979">MELAFADSLEFIYMDFRPIAFPSIDENQTSSAPTTHKHVTFAPYPEIISIPIQKITYPVVISEIQPVSILKKTNYKYSNYNQLKRKLGDAFYLLLTISMLTFFDKFIQHFF</sequence>
<organism evidence="1 2">
    <name type="scientific">Tritrichomonas musculus</name>
    <dbReference type="NCBI Taxonomy" id="1915356"/>
    <lineage>
        <taxon>Eukaryota</taxon>
        <taxon>Metamonada</taxon>
        <taxon>Parabasalia</taxon>
        <taxon>Tritrichomonadida</taxon>
        <taxon>Tritrichomonadidae</taxon>
        <taxon>Tritrichomonas</taxon>
    </lineage>
</organism>
<dbReference type="Proteomes" id="UP001470230">
    <property type="component" value="Unassembled WGS sequence"/>
</dbReference>
<proteinExistence type="predicted"/>
<evidence type="ECO:0000313" key="1">
    <source>
        <dbReference type="EMBL" id="KAK8880813.1"/>
    </source>
</evidence>